<comment type="caution">
    <text evidence="1">The sequence shown here is derived from an EMBL/GenBank/DDBJ whole genome shotgun (WGS) entry which is preliminary data.</text>
</comment>
<proteinExistence type="predicted"/>
<keyword evidence="2" id="KW-1185">Reference proteome</keyword>
<accession>A0A368YEE2</accession>
<dbReference type="EMBL" id="QPJK01000001">
    <property type="protein sequence ID" value="RCW76554.1"/>
    <property type="molecule type" value="Genomic_DNA"/>
</dbReference>
<name>A0A368YEE2_9BURK</name>
<sequence>MEAALFTLDVTFLVLLILAIRRADRRPAEARDLGVLSYLNAKTDDVQRGLRARGGASDA</sequence>
<organism evidence="1 2">
    <name type="scientific">Pseudorhodoferax soli</name>
    <dbReference type="NCBI Taxonomy" id="545864"/>
    <lineage>
        <taxon>Bacteria</taxon>
        <taxon>Pseudomonadati</taxon>
        <taxon>Pseudomonadota</taxon>
        <taxon>Betaproteobacteria</taxon>
        <taxon>Burkholderiales</taxon>
        <taxon>Comamonadaceae</taxon>
    </lineage>
</organism>
<dbReference type="RefSeq" id="WP_114466599.1">
    <property type="nucleotide sequence ID" value="NZ_QPJK01000001.1"/>
</dbReference>
<protein>
    <submittedName>
        <fullName evidence="1">Uncharacterized protein</fullName>
    </submittedName>
</protein>
<reference evidence="1 2" key="1">
    <citation type="submission" date="2018-07" db="EMBL/GenBank/DDBJ databases">
        <title>Genomic Encyclopedia of Type Strains, Phase IV (KMG-IV): sequencing the most valuable type-strain genomes for metagenomic binning, comparative biology and taxonomic classification.</title>
        <authorList>
            <person name="Goeker M."/>
        </authorList>
    </citation>
    <scope>NUCLEOTIDE SEQUENCE [LARGE SCALE GENOMIC DNA]</scope>
    <source>
        <strain evidence="1 2">DSM 21634</strain>
    </source>
</reference>
<dbReference type="AlphaFoldDB" id="A0A368YEE2"/>
<evidence type="ECO:0000313" key="2">
    <source>
        <dbReference type="Proteomes" id="UP000252884"/>
    </source>
</evidence>
<gene>
    <name evidence="1" type="ORF">DES41_1011162</name>
</gene>
<dbReference type="Proteomes" id="UP000252884">
    <property type="component" value="Unassembled WGS sequence"/>
</dbReference>
<evidence type="ECO:0000313" key="1">
    <source>
        <dbReference type="EMBL" id="RCW76554.1"/>
    </source>
</evidence>